<feature type="region of interest" description="Disordered" evidence="1">
    <location>
        <begin position="144"/>
        <end position="214"/>
    </location>
</feature>
<dbReference type="Proteomes" id="UP001213000">
    <property type="component" value="Unassembled WGS sequence"/>
</dbReference>
<sequence length="462" mass="51628">MEFCEVEIGTDFEINEDSTVFMGLKEGGVEDVGGDGRVNVDKGKVLPEWLRNRLDARIGTSLNEWSSTFLNCLQCIQDWLDIPRLLKDDDLEGVPEDELLELINSEGAHVVGSMMQPPRHSVSCHSSAMSKLFDDDDNVEIVHHRKSKKSPEATKNGEEEGFVASENSSTEDDDGNSNLDEGEEEEEDDGDKVSDGKLETVEKPRQGKHSTCQDQHFAAKAIQVKDKPNVNKNAIDAKAKPTQKTTKCPWTVIRHGPNGRANLSNQHDLIIMVCHTTITAVELTLATVDAWPDGACRPEYHKELLLDTCEELKTEDLRTLDICDKILRPGSRSAMTAGNWVVNCLSRIHSDIPDKALKKITIFQLGVGEACIQQVEVLKHADIYIYPGQWGPDDKDPTKETWRYNPAKIYQNPAFIKLIQGAFFDTKTAFGYQYMRYFMSSLPNKTDKELSMALLALVATAV</sequence>
<gene>
    <name evidence="3" type="ORF">NP233_g10472</name>
</gene>
<evidence type="ECO:0000256" key="1">
    <source>
        <dbReference type="SAM" id="MobiDB-lite"/>
    </source>
</evidence>
<feature type="domain" description="DUF6532" evidence="2">
    <location>
        <begin position="278"/>
        <end position="462"/>
    </location>
</feature>
<reference evidence="3" key="1">
    <citation type="submission" date="2022-07" db="EMBL/GenBank/DDBJ databases">
        <title>Genome Sequence of Leucocoprinus birnbaumii.</title>
        <authorList>
            <person name="Buettner E."/>
        </authorList>
    </citation>
    <scope>NUCLEOTIDE SEQUENCE</scope>
    <source>
        <strain evidence="3">VT141</strain>
    </source>
</reference>
<evidence type="ECO:0000259" key="2">
    <source>
        <dbReference type="Pfam" id="PF20149"/>
    </source>
</evidence>
<evidence type="ECO:0000313" key="4">
    <source>
        <dbReference type="Proteomes" id="UP001213000"/>
    </source>
</evidence>
<proteinExistence type="predicted"/>
<organism evidence="3 4">
    <name type="scientific">Leucocoprinus birnbaumii</name>
    <dbReference type="NCBI Taxonomy" id="56174"/>
    <lineage>
        <taxon>Eukaryota</taxon>
        <taxon>Fungi</taxon>
        <taxon>Dikarya</taxon>
        <taxon>Basidiomycota</taxon>
        <taxon>Agaricomycotina</taxon>
        <taxon>Agaricomycetes</taxon>
        <taxon>Agaricomycetidae</taxon>
        <taxon>Agaricales</taxon>
        <taxon>Agaricineae</taxon>
        <taxon>Agaricaceae</taxon>
        <taxon>Leucocoprinus</taxon>
    </lineage>
</organism>
<accession>A0AAD5VP82</accession>
<feature type="compositionally biased region" description="Acidic residues" evidence="1">
    <location>
        <begin position="169"/>
        <end position="190"/>
    </location>
</feature>
<evidence type="ECO:0000313" key="3">
    <source>
        <dbReference type="EMBL" id="KAJ3560999.1"/>
    </source>
</evidence>
<dbReference type="InterPro" id="IPR045341">
    <property type="entry name" value="DUF6532"/>
</dbReference>
<feature type="compositionally biased region" description="Basic and acidic residues" evidence="1">
    <location>
        <begin position="191"/>
        <end position="205"/>
    </location>
</feature>
<feature type="compositionally biased region" description="Basic and acidic residues" evidence="1">
    <location>
        <begin position="149"/>
        <end position="158"/>
    </location>
</feature>
<protein>
    <recommendedName>
        <fullName evidence="2">DUF6532 domain-containing protein</fullName>
    </recommendedName>
</protein>
<comment type="caution">
    <text evidence="3">The sequence shown here is derived from an EMBL/GenBank/DDBJ whole genome shotgun (WGS) entry which is preliminary data.</text>
</comment>
<dbReference type="EMBL" id="JANIEX010001072">
    <property type="protein sequence ID" value="KAJ3560999.1"/>
    <property type="molecule type" value="Genomic_DNA"/>
</dbReference>
<name>A0AAD5VP82_9AGAR</name>
<dbReference type="AlphaFoldDB" id="A0AAD5VP82"/>
<keyword evidence="4" id="KW-1185">Reference proteome</keyword>
<dbReference type="Pfam" id="PF20149">
    <property type="entry name" value="DUF6532"/>
    <property type="match status" value="1"/>
</dbReference>